<dbReference type="Proteomes" id="UP001155144">
    <property type="component" value="Unassembled WGS sequence"/>
</dbReference>
<evidence type="ECO:0000313" key="14">
    <source>
        <dbReference type="EMBL" id="MCS4121169.1"/>
    </source>
</evidence>
<dbReference type="InterPro" id="IPR012340">
    <property type="entry name" value="NA-bd_OB-fold"/>
</dbReference>
<keyword evidence="5" id="KW-0010">Activator</keyword>
<dbReference type="EMBL" id="JANUAU010000002">
    <property type="protein sequence ID" value="MCS3676869.1"/>
    <property type="molecule type" value="Genomic_DNA"/>
</dbReference>
<dbReference type="PANTHER" id="PTHR46565:SF20">
    <property type="entry name" value="COLD SHOCK DOMAIN-CONTAINING PROTEIN 4"/>
    <property type="match status" value="1"/>
</dbReference>
<dbReference type="Proteomes" id="UP001155027">
    <property type="component" value="Unassembled WGS sequence"/>
</dbReference>
<gene>
    <name evidence="14" type="ORF">GGP45_001511</name>
    <name evidence="10" type="ORF">GGP61_000697</name>
    <name evidence="9" type="ORF">GGP71_000776</name>
    <name evidence="11" type="ORF">GGP82_002023</name>
    <name evidence="12" type="ORF">GGP83_000530</name>
    <name evidence="15" type="ORF">GGP99_001172</name>
    <name evidence="13" type="ORF">GGQ01_002609</name>
</gene>
<comment type="subcellular location">
    <subcellularLocation>
        <location evidence="1 7">Cytoplasm</location>
    </subcellularLocation>
</comment>
<evidence type="ECO:0000256" key="2">
    <source>
        <dbReference type="ARBA" id="ARBA00022490"/>
    </source>
</evidence>
<evidence type="ECO:0000256" key="7">
    <source>
        <dbReference type="RuleBase" id="RU000408"/>
    </source>
</evidence>
<keyword evidence="3" id="KW-0805">Transcription regulation</keyword>
<sequence length="69" mass="7448">MQRGTIKWFDTEKGFGFIEPEEGGEDVFLHVSNITGSTGGDDLREGQTVAFETERTEKGLSALNASPVG</sequence>
<evidence type="ECO:0000313" key="11">
    <source>
        <dbReference type="EMBL" id="MCS3865465.1"/>
    </source>
</evidence>
<keyword evidence="2" id="KW-0963">Cytoplasm</keyword>
<dbReference type="PROSITE" id="PS00352">
    <property type="entry name" value="CSD_1"/>
    <property type="match status" value="1"/>
</dbReference>
<dbReference type="PIRSF" id="PIRSF002599">
    <property type="entry name" value="Cold_shock_A"/>
    <property type="match status" value="1"/>
</dbReference>
<dbReference type="Proteomes" id="UP001155110">
    <property type="component" value="Unassembled WGS sequence"/>
</dbReference>
<dbReference type="Proteomes" id="UP001155040">
    <property type="component" value="Unassembled WGS sequence"/>
</dbReference>
<dbReference type="Proteomes" id="UP001155034">
    <property type="component" value="Unassembled WGS sequence"/>
</dbReference>
<keyword evidence="4" id="KW-0238">DNA-binding</keyword>
<evidence type="ECO:0000259" key="8">
    <source>
        <dbReference type="PROSITE" id="PS51857"/>
    </source>
</evidence>
<evidence type="ECO:0000313" key="13">
    <source>
        <dbReference type="EMBL" id="MCS4037526.1"/>
    </source>
</evidence>
<dbReference type="SMART" id="SM00357">
    <property type="entry name" value="CSP"/>
    <property type="match status" value="1"/>
</dbReference>
<dbReference type="PRINTS" id="PR00050">
    <property type="entry name" value="COLDSHOCK"/>
</dbReference>
<dbReference type="EMBL" id="JANUAE010000002">
    <property type="protein sequence ID" value="MCS3709102.1"/>
    <property type="molecule type" value="Genomic_DNA"/>
</dbReference>
<evidence type="ECO:0000256" key="5">
    <source>
        <dbReference type="ARBA" id="ARBA00023159"/>
    </source>
</evidence>
<reference evidence="11" key="1">
    <citation type="submission" date="2022-08" db="EMBL/GenBank/DDBJ databases">
        <title>Genomic Encyclopedia of Type Strains, Phase V (KMG-V): Genome sequencing to study the core and pangenomes of soil and plant-associated prokaryotes.</title>
        <authorList>
            <person name="Whitman W."/>
        </authorList>
    </citation>
    <scope>NUCLEOTIDE SEQUENCE</scope>
    <source>
        <strain evidence="9">0</strain>
        <strain evidence="11">SP2016B</strain>
        <strain evidence="12">SP2017</strain>
        <strain evidence="15">SP3002</strain>
        <strain evidence="13">SP3012</strain>
        <strain evidence="14">SP3026</strain>
        <strain evidence="10">SP3049</strain>
    </source>
</reference>
<evidence type="ECO:0000313" key="15">
    <source>
        <dbReference type="EMBL" id="MCS4157218.1"/>
    </source>
</evidence>
<evidence type="ECO:0000256" key="1">
    <source>
        <dbReference type="ARBA" id="ARBA00004496"/>
    </source>
</evidence>
<dbReference type="GO" id="GO:0005829">
    <property type="term" value="C:cytosol"/>
    <property type="evidence" value="ECO:0007669"/>
    <property type="project" value="UniProtKB-ARBA"/>
</dbReference>
<dbReference type="EMBL" id="JANTYZ010000005">
    <property type="protein sequence ID" value="MCS3865465.1"/>
    <property type="molecule type" value="Genomic_DNA"/>
</dbReference>
<feature type="domain" description="CSD" evidence="8">
    <location>
        <begin position="1"/>
        <end position="67"/>
    </location>
</feature>
<evidence type="ECO:0000313" key="10">
    <source>
        <dbReference type="EMBL" id="MCS3709102.1"/>
    </source>
</evidence>
<keyword evidence="6" id="KW-0804">Transcription</keyword>
<dbReference type="PANTHER" id="PTHR46565">
    <property type="entry name" value="COLD SHOCK DOMAIN PROTEIN 2"/>
    <property type="match status" value="1"/>
</dbReference>
<evidence type="ECO:0000256" key="6">
    <source>
        <dbReference type="ARBA" id="ARBA00023163"/>
    </source>
</evidence>
<evidence type="ECO:0000313" key="9">
    <source>
        <dbReference type="EMBL" id="MCS3676869.1"/>
    </source>
</evidence>
<comment type="caution">
    <text evidence="11">The sequence shown here is derived from an EMBL/GenBank/DDBJ whole genome shotgun (WGS) entry which is preliminary data.</text>
</comment>
<dbReference type="EMBL" id="JANUBB010000002">
    <property type="protein sequence ID" value="MCS3950596.1"/>
    <property type="molecule type" value="Genomic_DNA"/>
</dbReference>
<dbReference type="GeneID" id="83728475"/>
<dbReference type="InterPro" id="IPR019844">
    <property type="entry name" value="CSD_CS"/>
</dbReference>
<organism evidence="11 16">
    <name type="scientific">Salinibacter ruber</name>
    <dbReference type="NCBI Taxonomy" id="146919"/>
    <lineage>
        <taxon>Bacteria</taxon>
        <taxon>Pseudomonadati</taxon>
        <taxon>Rhodothermota</taxon>
        <taxon>Rhodothermia</taxon>
        <taxon>Rhodothermales</taxon>
        <taxon>Salinibacteraceae</taxon>
        <taxon>Salinibacter</taxon>
    </lineage>
</organism>
<dbReference type="InterPro" id="IPR011129">
    <property type="entry name" value="CSD"/>
</dbReference>
<dbReference type="EMBL" id="JANTZM010000004">
    <property type="protein sequence ID" value="MCS4157218.1"/>
    <property type="molecule type" value="Genomic_DNA"/>
</dbReference>
<evidence type="ECO:0000313" key="12">
    <source>
        <dbReference type="EMBL" id="MCS3950596.1"/>
    </source>
</evidence>
<dbReference type="EMBL" id="JANUBL010000002">
    <property type="protein sequence ID" value="MCS4121169.1"/>
    <property type="molecule type" value="Genomic_DNA"/>
</dbReference>
<dbReference type="PROSITE" id="PS51857">
    <property type="entry name" value="CSD_2"/>
    <property type="match status" value="1"/>
</dbReference>
<name>A0A840DEK1_9BACT</name>
<proteinExistence type="predicted"/>
<dbReference type="Gene3D" id="2.40.50.140">
    <property type="entry name" value="Nucleic acid-binding proteins"/>
    <property type="match status" value="1"/>
</dbReference>
<dbReference type="RefSeq" id="WP_043552331.1">
    <property type="nucleotide sequence ID" value="NZ_CALTRV010000001.1"/>
</dbReference>
<dbReference type="AlphaFoldDB" id="A0A840DEK1"/>
<dbReference type="InterPro" id="IPR002059">
    <property type="entry name" value="CSP_DNA-bd"/>
</dbReference>
<dbReference type="SUPFAM" id="SSF50249">
    <property type="entry name" value="Nucleic acid-binding proteins"/>
    <property type="match status" value="1"/>
</dbReference>
<evidence type="ECO:0000256" key="4">
    <source>
        <dbReference type="ARBA" id="ARBA00023125"/>
    </source>
</evidence>
<accession>A0A840DEK1</accession>
<dbReference type="GO" id="GO:0003677">
    <property type="term" value="F:DNA binding"/>
    <property type="evidence" value="ECO:0007669"/>
    <property type="project" value="UniProtKB-KW"/>
</dbReference>
<evidence type="ECO:0000256" key="3">
    <source>
        <dbReference type="ARBA" id="ARBA00023015"/>
    </source>
</evidence>
<dbReference type="Proteomes" id="UP001155057">
    <property type="component" value="Unassembled WGS sequence"/>
</dbReference>
<dbReference type="EMBL" id="JANUBF010000020">
    <property type="protein sequence ID" value="MCS4037526.1"/>
    <property type="molecule type" value="Genomic_DNA"/>
</dbReference>
<dbReference type="Pfam" id="PF00313">
    <property type="entry name" value="CSD"/>
    <property type="match status" value="1"/>
</dbReference>
<evidence type="ECO:0000313" key="16">
    <source>
        <dbReference type="Proteomes" id="UP001155034"/>
    </source>
</evidence>
<protein>
    <submittedName>
        <fullName evidence="11">CspA family cold shock protein</fullName>
    </submittedName>
</protein>
<dbReference type="CDD" id="cd04458">
    <property type="entry name" value="CSP_CDS"/>
    <property type="match status" value="1"/>
</dbReference>
<dbReference type="Proteomes" id="UP001155010">
    <property type="component" value="Unassembled WGS sequence"/>
</dbReference>
<dbReference type="InterPro" id="IPR012156">
    <property type="entry name" value="Cold_shock_CspA"/>
</dbReference>